<dbReference type="PANTHER" id="PTHR13639:SF2">
    <property type="entry name" value="CYTOCHROME C OXIDASE ASSEMBLY FACTOR 4 HOMOLOG, MITOCHONDRIAL"/>
    <property type="match status" value="1"/>
</dbReference>
<dbReference type="EMBL" id="JAUCMV010000005">
    <property type="protein sequence ID" value="KAK0395222.1"/>
    <property type="molecule type" value="Genomic_DNA"/>
</dbReference>
<gene>
    <name evidence="2" type="ORF">QR680_001180</name>
</gene>
<dbReference type="InterPro" id="IPR039870">
    <property type="entry name" value="Coa4-like"/>
</dbReference>
<protein>
    <recommendedName>
        <fullName evidence="4">CHCH domain-containing protein</fullName>
    </recommendedName>
</protein>
<sequence>MVHGKSEWAKDSNEEDRVEKLIRSSGCWDNHLTVVDCMTEHKDWRKCQEVLSAFRECMIKSRPQQPVASQKETKEPSKQQADEKKN</sequence>
<organism evidence="2 3">
    <name type="scientific">Steinernema hermaphroditum</name>
    <dbReference type="NCBI Taxonomy" id="289476"/>
    <lineage>
        <taxon>Eukaryota</taxon>
        <taxon>Metazoa</taxon>
        <taxon>Ecdysozoa</taxon>
        <taxon>Nematoda</taxon>
        <taxon>Chromadorea</taxon>
        <taxon>Rhabditida</taxon>
        <taxon>Tylenchina</taxon>
        <taxon>Panagrolaimomorpha</taxon>
        <taxon>Strongyloidoidea</taxon>
        <taxon>Steinernematidae</taxon>
        <taxon>Steinernema</taxon>
    </lineage>
</organism>
<name>A0AA39LFD4_9BILA</name>
<comment type="caution">
    <text evidence="2">The sequence shown here is derived from an EMBL/GenBank/DDBJ whole genome shotgun (WGS) entry which is preliminary data.</text>
</comment>
<feature type="region of interest" description="Disordered" evidence="1">
    <location>
        <begin position="61"/>
        <end position="86"/>
    </location>
</feature>
<evidence type="ECO:0000313" key="2">
    <source>
        <dbReference type="EMBL" id="KAK0395222.1"/>
    </source>
</evidence>
<keyword evidence="3" id="KW-1185">Reference proteome</keyword>
<evidence type="ECO:0008006" key="4">
    <source>
        <dbReference type="Google" id="ProtNLM"/>
    </source>
</evidence>
<evidence type="ECO:0000256" key="1">
    <source>
        <dbReference type="SAM" id="MobiDB-lite"/>
    </source>
</evidence>
<feature type="compositionally biased region" description="Basic and acidic residues" evidence="1">
    <location>
        <begin position="71"/>
        <end position="86"/>
    </location>
</feature>
<reference evidence="2" key="1">
    <citation type="submission" date="2023-06" db="EMBL/GenBank/DDBJ databases">
        <title>Genomic analysis of the entomopathogenic nematode Steinernema hermaphroditum.</title>
        <authorList>
            <person name="Schwarz E.M."/>
            <person name="Heppert J.K."/>
            <person name="Baniya A."/>
            <person name="Schwartz H.T."/>
            <person name="Tan C.-H."/>
            <person name="Antoshechkin I."/>
            <person name="Sternberg P.W."/>
            <person name="Goodrich-Blair H."/>
            <person name="Dillman A.R."/>
        </authorList>
    </citation>
    <scope>NUCLEOTIDE SEQUENCE</scope>
    <source>
        <strain evidence="2">PS9179</strain>
        <tissue evidence="2">Whole animal</tissue>
    </source>
</reference>
<dbReference type="AlphaFoldDB" id="A0AA39LFD4"/>
<proteinExistence type="predicted"/>
<evidence type="ECO:0000313" key="3">
    <source>
        <dbReference type="Proteomes" id="UP001175271"/>
    </source>
</evidence>
<dbReference type="GO" id="GO:0033617">
    <property type="term" value="P:mitochondrial respiratory chain complex IV assembly"/>
    <property type="evidence" value="ECO:0007669"/>
    <property type="project" value="InterPro"/>
</dbReference>
<accession>A0AA39LFD4</accession>
<dbReference type="Proteomes" id="UP001175271">
    <property type="component" value="Unassembled WGS sequence"/>
</dbReference>
<dbReference type="GO" id="GO:0005758">
    <property type="term" value="C:mitochondrial intermembrane space"/>
    <property type="evidence" value="ECO:0007669"/>
    <property type="project" value="InterPro"/>
</dbReference>
<dbReference type="PANTHER" id="PTHR13639">
    <property type="entry name" value="CYTOCHROME C OXIDASE ASSEMBLY FACTOR 4 HOMOLOG, MITOCHONDRIAL"/>
    <property type="match status" value="1"/>
</dbReference>